<dbReference type="AlphaFoldDB" id="A0A8H5TN66"/>
<dbReference type="Gene3D" id="3.40.50.300">
    <property type="entry name" value="P-loop containing nucleotide triphosphate hydrolases"/>
    <property type="match status" value="1"/>
</dbReference>
<dbReference type="OrthoDB" id="442176at2759"/>
<dbReference type="SUPFAM" id="SSF52540">
    <property type="entry name" value="P-loop containing nucleoside triphosphate hydrolases"/>
    <property type="match status" value="1"/>
</dbReference>
<evidence type="ECO:0000313" key="5">
    <source>
        <dbReference type="EMBL" id="KAF5675279.1"/>
    </source>
</evidence>
<dbReference type="Pfam" id="PF00406">
    <property type="entry name" value="ADK"/>
    <property type="match status" value="1"/>
</dbReference>
<gene>
    <name evidence="5" type="ORF">FHETE_2564</name>
</gene>
<evidence type="ECO:0000313" key="6">
    <source>
        <dbReference type="Proteomes" id="UP000567885"/>
    </source>
</evidence>
<dbReference type="InterPro" id="IPR027417">
    <property type="entry name" value="P-loop_NTPase"/>
</dbReference>
<keyword evidence="3 4" id="KW-0418">Kinase</keyword>
<dbReference type="Proteomes" id="UP000567885">
    <property type="component" value="Unassembled WGS sequence"/>
</dbReference>
<dbReference type="GO" id="GO:0019205">
    <property type="term" value="F:nucleobase-containing compound kinase activity"/>
    <property type="evidence" value="ECO:0007669"/>
    <property type="project" value="InterPro"/>
</dbReference>
<evidence type="ECO:0000256" key="4">
    <source>
        <dbReference type="RuleBase" id="RU003330"/>
    </source>
</evidence>
<sequence>MVSALYDLRALRAPGAGKGTLSAFLAQKYKFVHYSVGDGLRTWMRDNRSTTLAAEIRSKLDNQGFLTSKELNPFIYRAIEDASHAGAAGILVDGYPRCIEQLESARPWPFQDTLPLASDCDSVLSLEVNPDLVLSFQITKENARSRYLRRARDHNDSADKFERRFAEYELETIPVATVYQKRGLLISVDMNGTKEENITIVAKELQESKLWQQTVVEGMTGIRFLS</sequence>
<dbReference type="InterPro" id="IPR033690">
    <property type="entry name" value="Adenylat_kinase_CS"/>
</dbReference>
<accession>A0A8H5TN66</accession>
<reference evidence="5 6" key="1">
    <citation type="submission" date="2020-05" db="EMBL/GenBank/DDBJ databases">
        <title>Identification and distribution of gene clusters putatively required for synthesis of sphingolipid metabolism inhibitors in phylogenetically diverse species of the filamentous fungus Fusarium.</title>
        <authorList>
            <person name="Kim H.-S."/>
            <person name="Busman M."/>
            <person name="Brown D.W."/>
            <person name="Divon H."/>
            <person name="Uhlig S."/>
            <person name="Proctor R.H."/>
        </authorList>
    </citation>
    <scope>NUCLEOTIDE SEQUENCE [LARGE SCALE GENOMIC DNA]</scope>
    <source>
        <strain evidence="5 6">NRRL 20693</strain>
    </source>
</reference>
<proteinExistence type="inferred from homology"/>
<dbReference type="PRINTS" id="PR00094">
    <property type="entry name" value="ADENYLTKNASE"/>
</dbReference>
<dbReference type="InterPro" id="IPR000850">
    <property type="entry name" value="Adenylat/UMP-CMP_kin"/>
</dbReference>
<keyword evidence="6" id="KW-1185">Reference proteome</keyword>
<name>A0A8H5TN66_FUSHE</name>
<dbReference type="PANTHER" id="PTHR23359">
    <property type="entry name" value="NUCLEOTIDE KINASE"/>
    <property type="match status" value="1"/>
</dbReference>
<comment type="caution">
    <text evidence="5">The sequence shown here is derived from an EMBL/GenBank/DDBJ whole genome shotgun (WGS) entry which is preliminary data.</text>
</comment>
<protein>
    <submittedName>
        <fullName evidence="5">Adenylate kinase</fullName>
    </submittedName>
</protein>
<dbReference type="GO" id="GO:0005524">
    <property type="term" value="F:ATP binding"/>
    <property type="evidence" value="ECO:0007669"/>
    <property type="project" value="InterPro"/>
</dbReference>
<dbReference type="EMBL" id="JAAGWQ010000040">
    <property type="protein sequence ID" value="KAF5675279.1"/>
    <property type="molecule type" value="Genomic_DNA"/>
</dbReference>
<keyword evidence="2" id="KW-0547">Nucleotide-binding</keyword>
<comment type="similarity">
    <text evidence="4">Belongs to the adenylate kinase family.</text>
</comment>
<evidence type="ECO:0000256" key="3">
    <source>
        <dbReference type="ARBA" id="ARBA00022777"/>
    </source>
</evidence>
<dbReference type="PROSITE" id="PS00113">
    <property type="entry name" value="ADENYLATE_KINASE"/>
    <property type="match status" value="1"/>
</dbReference>
<dbReference type="GO" id="GO:0006139">
    <property type="term" value="P:nucleobase-containing compound metabolic process"/>
    <property type="evidence" value="ECO:0007669"/>
    <property type="project" value="InterPro"/>
</dbReference>
<evidence type="ECO:0000256" key="2">
    <source>
        <dbReference type="ARBA" id="ARBA00022741"/>
    </source>
</evidence>
<organism evidence="5 6">
    <name type="scientific">Fusarium heterosporum</name>
    <dbReference type="NCBI Taxonomy" id="42747"/>
    <lineage>
        <taxon>Eukaryota</taxon>
        <taxon>Fungi</taxon>
        <taxon>Dikarya</taxon>
        <taxon>Ascomycota</taxon>
        <taxon>Pezizomycotina</taxon>
        <taxon>Sordariomycetes</taxon>
        <taxon>Hypocreomycetidae</taxon>
        <taxon>Hypocreales</taxon>
        <taxon>Nectriaceae</taxon>
        <taxon>Fusarium</taxon>
        <taxon>Fusarium heterosporum species complex</taxon>
    </lineage>
</organism>
<evidence type="ECO:0000256" key="1">
    <source>
        <dbReference type="ARBA" id="ARBA00022679"/>
    </source>
</evidence>
<keyword evidence="1 4" id="KW-0808">Transferase</keyword>